<keyword evidence="6" id="KW-0805">Transcription regulation</keyword>
<dbReference type="InterPro" id="IPR022689">
    <property type="entry name" value="Iron_dep_repressor"/>
</dbReference>
<comment type="subunit">
    <text evidence="3">Homodimer.</text>
</comment>
<evidence type="ECO:0000256" key="3">
    <source>
        <dbReference type="ARBA" id="ARBA00011738"/>
    </source>
</evidence>
<dbReference type="KEGG" id="ccb:Clocel_0652"/>
<dbReference type="OrthoDB" id="9791355at2"/>
<evidence type="ECO:0000256" key="9">
    <source>
        <dbReference type="ARBA" id="ARBA00023163"/>
    </source>
</evidence>
<evidence type="ECO:0000256" key="5">
    <source>
        <dbReference type="ARBA" id="ARBA00022491"/>
    </source>
</evidence>
<dbReference type="GO" id="GO:0003677">
    <property type="term" value="F:DNA binding"/>
    <property type="evidence" value="ECO:0007669"/>
    <property type="project" value="UniProtKB-KW"/>
</dbReference>
<evidence type="ECO:0000256" key="4">
    <source>
        <dbReference type="ARBA" id="ARBA00022490"/>
    </source>
</evidence>
<evidence type="ECO:0000259" key="12">
    <source>
        <dbReference type="PROSITE" id="PS50944"/>
    </source>
</evidence>
<evidence type="ECO:0000256" key="7">
    <source>
        <dbReference type="ARBA" id="ARBA00023125"/>
    </source>
</evidence>
<evidence type="ECO:0000256" key="10">
    <source>
        <dbReference type="ARBA" id="ARBA00023211"/>
    </source>
</evidence>
<dbReference type="PANTHER" id="PTHR33238:SF11">
    <property type="entry name" value="TRANSCRIPTIONAL REGULATOR MNTR"/>
    <property type="match status" value="1"/>
</dbReference>
<protein>
    <recommendedName>
        <fullName evidence="11">Manganese transport regulator</fullName>
    </recommendedName>
</protein>
<gene>
    <name evidence="13" type="ordered locus">Clocel_0652</name>
</gene>
<proteinExistence type="inferred from homology"/>
<evidence type="ECO:0000256" key="8">
    <source>
        <dbReference type="ARBA" id="ARBA00023159"/>
    </source>
</evidence>
<sequence length="161" mass="19167">MKDSFFHTFNEYMKKEHNVLTASMEDYLEMIYRLSINDKFTRIKELASALNVQPSSATKMVQRLSELKLLKYEKYGLIIFEEKGRVLGELLYRRHIVVEEFFKLIGVGEEHILEDTEKVEHTISINTLNCFEHMTKFFKENPENLKDYINYLSKQGFKLKP</sequence>
<dbReference type="eggNOG" id="COG1321">
    <property type="taxonomic scope" value="Bacteria"/>
</dbReference>
<keyword evidence="5" id="KW-0678">Repressor</keyword>
<evidence type="ECO:0000256" key="2">
    <source>
        <dbReference type="ARBA" id="ARBA00007871"/>
    </source>
</evidence>
<dbReference type="SUPFAM" id="SSF47979">
    <property type="entry name" value="Iron-dependent repressor protein, dimerization domain"/>
    <property type="match status" value="1"/>
</dbReference>
<comment type="similarity">
    <text evidence="2">Belongs to the DtxR/MntR family.</text>
</comment>
<dbReference type="PANTHER" id="PTHR33238">
    <property type="entry name" value="IRON (METAL) DEPENDENT REPRESSOR, DTXR FAMILY"/>
    <property type="match status" value="1"/>
</dbReference>
<evidence type="ECO:0000256" key="11">
    <source>
        <dbReference type="ARBA" id="ARBA00032593"/>
    </source>
</evidence>
<dbReference type="InterPro" id="IPR036390">
    <property type="entry name" value="WH_DNA-bd_sf"/>
</dbReference>
<keyword evidence="4" id="KW-0963">Cytoplasm</keyword>
<keyword evidence="7" id="KW-0238">DNA-binding</keyword>
<evidence type="ECO:0000256" key="6">
    <source>
        <dbReference type="ARBA" id="ARBA00023015"/>
    </source>
</evidence>
<dbReference type="HOGENOM" id="CLU_069532_3_0_9"/>
<evidence type="ECO:0000313" key="14">
    <source>
        <dbReference type="Proteomes" id="UP000002730"/>
    </source>
</evidence>
<evidence type="ECO:0000256" key="1">
    <source>
        <dbReference type="ARBA" id="ARBA00004496"/>
    </source>
</evidence>
<dbReference type="GO" id="GO:0046983">
    <property type="term" value="F:protein dimerization activity"/>
    <property type="evidence" value="ECO:0007669"/>
    <property type="project" value="InterPro"/>
</dbReference>
<reference evidence="13 14" key="1">
    <citation type="submission" date="2010-08" db="EMBL/GenBank/DDBJ databases">
        <title>Complete sequence of Clostridium cellulovorans 743B.</title>
        <authorList>
            <consortium name="US DOE Joint Genome Institute"/>
            <person name="Lucas S."/>
            <person name="Copeland A."/>
            <person name="Lapidus A."/>
            <person name="Cheng J.-F."/>
            <person name="Bruce D."/>
            <person name="Goodwin L."/>
            <person name="Pitluck S."/>
            <person name="Chertkov O."/>
            <person name="Detter J.C."/>
            <person name="Han C."/>
            <person name="Tapia R."/>
            <person name="Land M."/>
            <person name="Hauser L."/>
            <person name="Chang Y.-J."/>
            <person name="Jeffries C."/>
            <person name="Kyrpides N."/>
            <person name="Ivanova N."/>
            <person name="Mikhailova N."/>
            <person name="Hemme C.L."/>
            <person name="Woyke T."/>
        </authorList>
    </citation>
    <scope>NUCLEOTIDE SEQUENCE [LARGE SCALE GENOMIC DNA]</scope>
    <source>
        <strain evidence="14">ATCC 35296 / DSM 3052 / OCM 3 / 743B</strain>
    </source>
</reference>
<dbReference type="InterPro" id="IPR036421">
    <property type="entry name" value="Fe_dep_repressor_sf"/>
</dbReference>
<keyword evidence="14" id="KW-1185">Reference proteome</keyword>
<dbReference type="AlphaFoldDB" id="D9SRQ6"/>
<comment type="subcellular location">
    <subcellularLocation>
        <location evidence="1">Cytoplasm</location>
    </subcellularLocation>
</comment>
<accession>D9SRQ6</accession>
<dbReference type="RefSeq" id="WP_010074797.1">
    <property type="nucleotide sequence ID" value="NC_014393.1"/>
</dbReference>
<dbReference type="Gene3D" id="1.10.60.10">
    <property type="entry name" value="Iron dependent repressor, metal binding and dimerisation domain"/>
    <property type="match status" value="1"/>
</dbReference>
<dbReference type="GO" id="GO:0046914">
    <property type="term" value="F:transition metal ion binding"/>
    <property type="evidence" value="ECO:0007669"/>
    <property type="project" value="InterPro"/>
</dbReference>
<dbReference type="Pfam" id="PF02742">
    <property type="entry name" value="Fe_dep_repr_C"/>
    <property type="match status" value="1"/>
</dbReference>
<dbReference type="SUPFAM" id="SSF46785">
    <property type="entry name" value="Winged helix' DNA-binding domain"/>
    <property type="match status" value="1"/>
</dbReference>
<feature type="domain" description="HTH dtxR-type" evidence="12">
    <location>
        <begin position="20"/>
        <end position="81"/>
    </location>
</feature>
<name>D9SRQ6_CLOC7</name>
<dbReference type="InterPro" id="IPR001367">
    <property type="entry name" value="Fe_dep_repressor"/>
</dbReference>
<evidence type="ECO:0000313" key="13">
    <source>
        <dbReference type="EMBL" id="ADL50423.1"/>
    </source>
</evidence>
<organism evidence="13 14">
    <name type="scientific">Clostridium cellulovorans (strain ATCC 35296 / DSM 3052 / OCM 3 / 743B)</name>
    <dbReference type="NCBI Taxonomy" id="573061"/>
    <lineage>
        <taxon>Bacteria</taxon>
        <taxon>Bacillati</taxon>
        <taxon>Bacillota</taxon>
        <taxon>Clostridia</taxon>
        <taxon>Eubacteriales</taxon>
        <taxon>Clostridiaceae</taxon>
        <taxon>Clostridium</taxon>
    </lineage>
</organism>
<dbReference type="SMART" id="SM00529">
    <property type="entry name" value="HTH_DTXR"/>
    <property type="match status" value="1"/>
</dbReference>
<dbReference type="InterPro" id="IPR022687">
    <property type="entry name" value="HTH_DTXR"/>
</dbReference>
<dbReference type="PROSITE" id="PS50944">
    <property type="entry name" value="HTH_DTXR"/>
    <property type="match status" value="1"/>
</dbReference>
<keyword evidence="9" id="KW-0804">Transcription</keyword>
<dbReference type="GO" id="GO:0005737">
    <property type="term" value="C:cytoplasm"/>
    <property type="evidence" value="ECO:0007669"/>
    <property type="project" value="UniProtKB-SubCell"/>
</dbReference>
<keyword evidence="8" id="KW-0010">Activator</keyword>
<keyword evidence="10" id="KW-0464">Manganese</keyword>
<dbReference type="Pfam" id="PF01325">
    <property type="entry name" value="Fe_dep_repress"/>
    <property type="match status" value="1"/>
</dbReference>
<dbReference type="InterPro" id="IPR036388">
    <property type="entry name" value="WH-like_DNA-bd_sf"/>
</dbReference>
<dbReference type="Gene3D" id="1.10.10.10">
    <property type="entry name" value="Winged helix-like DNA-binding domain superfamily/Winged helix DNA-binding domain"/>
    <property type="match status" value="1"/>
</dbReference>
<dbReference type="GO" id="GO:0003700">
    <property type="term" value="F:DNA-binding transcription factor activity"/>
    <property type="evidence" value="ECO:0007669"/>
    <property type="project" value="InterPro"/>
</dbReference>
<dbReference type="STRING" id="573061.Clocel_0652"/>
<dbReference type="InterPro" id="IPR050536">
    <property type="entry name" value="DtxR_MntR_Metal-Reg"/>
</dbReference>
<dbReference type="EMBL" id="CP002160">
    <property type="protein sequence ID" value="ADL50423.1"/>
    <property type="molecule type" value="Genomic_DNA"/>
</dbReference>
<dbReference type="Proteomes" id="UP000002730">
    <property type="component" value="Chromosome"/>
</dbReference>